<feature type="region of interest" description="Disordered" evidence="6">
    <location>
        <begin position="877"/>
        <end position="989"/>
    </location>
</feature>
<evidence type="ECO:0000256" key="4">
    <source>
        <dbReference type="ARBA" id="ARBA00023128"/>
    </source>
</evidence>
<keyword evidence="3" id="KW-1133">Transmembrane helix</keyword>
<gene>
    <name evidence="7" type="ORF">Cvel_25081</name>
</gene>
<feature type="region of interest" description="Disordered" evidence="6">
    <location>
        <begin position="809"/>
        <end position="850"/>
    </location>
</feature>
<dbReference type="EMBL" id="CDMZ01001977">
    <property type="protein sequence ID" value="CEM40022.1"/>
    <property type="molecule type" value="Genomic_DNA"/>
</dbReference>
<feature type="compositionally biased region" description="Gly residues" evidence="6">
    <location>
        <begin position="817"/>
        <end position="827"/>
    </location>
</feature>
<feature type="region of interest" description="Disordered" evidence="6">
    <location>
        <begin position="532"/>
        <end position="582"/>
    </location>
</feature>
<feature type="compositionally biased region" description="Basic and acidic residues" evidence="6">
    <location>
        <begin position="532"/>
        <end position="541"/>
    </location>
</feature>
<feature type="compositionally biased region" description="Basic and acidic residues" evidence="6">
    <location>
        <begin position="1154"/>
        <end position="1164"/>
    </location>
</feature>
<accession>A0A0G4H7Y2</accession>
<dbReference type="PANTHER" id="PTHR28234">
    <property type="entry name" value="NUCLEAR CONTROL OF ATPASE PROTEIN 2"/>
    <property type="match status" value="1"/>
</dbReference>
<name>A0A0G4H7Y2_9ALVE</name>
<keyword evidence="2" id="KW-0812">Transmembrane</keyword>
<feature type="region of interest" description="Disordered" evidence="6">
    <location>
        <begin position="1090"/>
        <end position="1138"/>
    </location>
</feature>
<dbReference type="InterPro" id="IPR013946">
    <property type="entry name" value="NCA2-like"/>
</dbReference>
<feature type="compositionally biased region" description="Basic and acidic residues" evidence="6">
    <location>
        <begin position="1323"/>
        <end position="1377"/>
    </location>
</feature>
<evidence type="ECO:0000256" key="2">
    <source>
        <dbReference type="ARBA" id="ARBA00022692"/>
    </source>
</evidence>
<evidence type="ECO:0000256" key="3">
    <source>
        <dbReference type="ARBA" id="ARBA00022989"/>
    </source>
</evidence>
<evidence type="ECO:0000256" key="5">
    <source>
        <dbReference type="ARBA" id="ARBA00023136"/>
    </source>
</evidence>
<feature type="compositionally biased region" description="Basic and acidic residues" evidence="6">
    <location>
        <begin position="946"/>
        <end position="957"/>
    </location>
</feature>
<feature type="compositionally biased region" description="Basic and acidic residues" evidence="6">
    <location>
        <begin position="1175"/>
        <end position="1199"/>
    </location>
</feature>
<dbReference type="Pfam" id="PF08637">
    <property type="entry name" value="NCA2"/>
    <property type="match status" value="1"/>
</dbReference>
<evidence type="ECO:0000313" key="7">
    <source>
        <dbReference type="EMBL" id="CEM40022.1"/>
    </source>
</evidence>
<evidence type="ECO:0000256" key="1">
    <source>
        <dbReference type="ARBA" id="ARBA00004225"/>
    </source>
</evidence>
<dbReference type="VEuPathDB" id="CryptoDB:Cvel_25081"/>
<keyword evidence="5" id="KW-0472">Membrane</keyword>
<feature type="region of interest" description="Disordered" evidence="6">
    <location>
        <begin position="1154"/>
        <end position="1215"/>
    </location>
</feature>
<proteinExistence type="predicted"/>
<dbReference type="PANTHER" id="PTHR28234:SF1">
    <property type="entry name" value="NUCLEAR CONTROL OF ATPASE PROTEIN 2"/>
    <property type="match status" value="1"/>
</dbReference>
<organism evidence="7">
    <name type="scientific">Chromera velia CCMP2878</name>
    <dbReference type="NCBI Taxonomy" id="1169474"/>
    <lineage>
        <taxon>Eukaryota</taxon>
        <taxon>Sar</taxon>
        <taxon>Alveolata</taxon>
        <taxon>Colpodellida</taxon>
        <taxon>Chromeraceae</taxon>
        <taxon>Chromera</taxon>
    </lineage>
</organism>
<feature type="compositionally biased region" description="Acidic residues" evidence="6">
    <location>
        <begin position="973"/>
        <end position="983"/>
    </location>
</feature>
<feature type="region of interest" description="Disordered" evidence="6">
    <location>
        <begin position="1238"/>
        <end position="1377"/>
    </location>
</feature>
<feature type="region of interest" description="Disordered" evidence="6">
    <location>
        <begin position="244"/>
        <end position="267"/>
    </location>
</feature>
<feature type="region of interest" description="Disordered" evidence="6">
    <location>
        <begin position="765"/>
        <end position="786"/>
    </location>
</feature>
<comment type="subcellular location">
    <subcellularLocation>
        <location evidence="1">Mitochondrion membrane</location>
        <topology evidence="1">Multi-pass membrane protein</topology>
    </subcellularLocation>
</comment>
<feature type="compositionally biased region" description="Gly residues" evidence="6">
    <location>
        <begin position="567"/>
        <end position="578"/>
    </location>
</feature>
<evidence type="ECO:0008006" key="8">
    <source>
        <dbReference type="Google" id="ProtNLM"/>
    </source>
</evidence>
<keyword evidence="4" id="KW-0496">Mitochondrion</keyword>
<evidence type="ECO:0000256" key="6">
    <source>
        <dbReference type="SAM" id="MobiDB-lite"/>
    </source>
</evidence>
<protein>
    <recommendedName>
        <fullName evidence="8">Transmembrane protein</fullName>
    </recommendedName>
</protein>
<reference evidence="7" key="1">
    <citation type="submission" date="2014-11" db="EMBL/GenBank/DDBJ databases">
        <authorList>
            <person name="Otto D Thomas"/>
            <person name="Naeem Raeece"/>
        </authorList>
    </citation>
    <scope>NUCLEOTIDE SEQUENCE</scope>
</reference>
<feature type="compositionally biased region" description="Basic and acidic residues" evidence="6">
    <location>
        <begin position="883"/>
        <end position="921"/>
    </location>
</feature>
<feature type="compositionally biased region" description="Basic and acidic residues" evidence="6">
    <location>
        <begin position="1239"/>
        <end position="1268"/>
    </location>
</feature>
<sequence>MFSFLLFPRSEFAHLDQQYRTRVRLCDLPRLWRHSLPLPMAGGGVGWSTLLFVVRLPFTLLPLSLLPFGLGGAGGSGSGSRALPPLPRVEDLLDCLHDVPVSSEKATTILAYDTLITYVCLVQSLRLGEEIEKAINFWRRAKEHPYRVWIERTPLYWLKQLFLPKGHALLSQQPKIPAALQPLAALEDLDAARYANLVLLFRLTLKWNVGNAEPLDLSLPFAPSSSSSLRASLGVKREGATWGKTSWKRRERRRRTDRDGVTHPVPFLGGGNKGVGRQLLSPSAGASLSLLEVQHHRRVAGVALEMKGATLTDGRAASDHFEAVREILQRHRPPGFGRKWFQWVLVGSVVLVGVVWVRRSKVDFLKLLSEGARSFRRFSEEHVTGPLRRLWVLFRYSEASSGSAGAMEVDEHTVAQSEESLRTMVTQCIEDLGLQKQSQQQSGLGGTYARSTSKECEWSFPSHTSQARSSGSKERDVSVLPFARLIESAASTAMKTAERVAQRTSETFESAFPSLSLSSSFSSLSSSLGELVERAPTEGSEKGASGGLQGGNAQAQAPTPEIHAEGQLGGPSDGGGGKRMTPGEDVRVLMEVLDREYEKTIRSPLRGTFTGPLPRLLLIQVQQQRTNMQQAMLAMDRILRSNEATFEIMATLPAVTLAWVLLQRLFSEQRGWEEKLFAEVRTLFRRCERLMDRYNEASRGMSEAHEGFLVFAYCHCLRVFSSHPAVVFVPDRIAEFAEDMHDVMGWGPVYRGQLGWEMGMAGEGFRSDPPEPSGLGSAAGVETPSRPFLEGGAVRARGDVGAQEVGVSAGRVEEGTEGGAAAGGPTGKLGVERQRERGSAAGDRGGRTRLGGKRLTEFAISPFVHPHAASWVEAAAEEGVNSDPHDFTQPHSHEEREHKAAPPFFTEKEQQKEREEGDLSPKIEISPSHLPATTPDSLSLPLRPKTKTEAQRGDDGGKGQAGGTQKNSKEDWTEIESEEEHEFSEENEHGVFFGTHAKHLETQRRLMRSFSLLLPSRTADEQQQGHTLHPVLPSPEVIREDDVQVHTPTHQLNHPSASVSGPSHAAFRQPPLLERGTPSSVAPDAFVGIAPDGLPHAHPHPQAPLSASNTKTKKTGVPPAHRHKKHSATGPTVTALQPEALTATFRGRLFDAAERQPPHAERSRMAASPTGKGTKGKDGVRWRGRDQERRESAPLKEHPFSSSSPHHGGKGETGESAGVAALMSRFVRLASASLAFGRGGERSVSDHGGVLRERADRNRDGDRERQGEGEGEDAIASAAASIRRVEGRGQDLKENGRAESGQMEDASGPSGGQRHKNGQDSQWKVEGREGEGKKGLPEAVEEHSKWQDRGKIGERRDNTAEIQGRDDFDRGGARPGGEHREIRFRLDMGARLRALKRMSFNYDFLSSQGNASNFFRLSR</sequence>
<feature type="compositionally biased region" description="Basic and acidic residues" evidence="6">
    <location>
        <begin position="1283"/>
        <end position="1297"/>
    </location>
</feature>
<dbReference type="GO" id="GO:0005741">
    <property type="term" value="C:mitochondrial outer membrane"/>
    <property type="evidence" value="ECO:0007669"/>
    <property type="project" value="TreeGrafter"/>
</dbReference>